<evidence type="ECO:0000256" key="1">
    <source>
        <dbReference type="SAM" id="MobiDB-lite"/>
    </source>
</evidence>
<keyword evidence="3" id="KW-1185">Reference proteome</keyword>
<reference evidence="2" key="1">
    <citation type="submission" date="2020-07" db="EMBL/GenBank/DDBJ databases">
        <title>The High-quality genome of the commercially important snow crab, Chionoecetes opilio.</title>
        <authorList>
            <person name="Jeong J.-H."/>
            <person name="Ryu S."/>
        </authorList>
    </citation>
    <scope>NUCLEOTIDE SEQUENCE</scope>
    <source>
        <strain evidence="2">MADBK_172401_WGS</strain>
        <tissue evidence="2">Digestive gland</tissue>
    </source>
</reference>
<dbReference type="EMBL" id="JACEEZ010020613">
    <property type="protein sequence ID" value="KAG0714360.1"/>
    <property type="molecule type" value="Genomic_DNA"/>
</dbReference>
<feature type="region of interest" description="Disordered" evidence="1">
    <location>
        <begin position="135"/>
        <end position="159"/>
    </location>
</feature>
<dbReference type="AlphaFoldDB" id="A0A8J5CKK5"/>
<comment type="caution">
    <text evidence="2">The sequence shown here is derived from an EMBL/GenBank/DDBJ whole genome shotgun (WGS) entry which is preliminary data.</text>
</comment>
<evidence type="ECO:0000313" key="2">
    <source>
        <dbReference type="EMBL" id="KAG0714360.1"/>
    </source>
</evidence>
<accession>A0A8J5CKK5</accession>
<proteinExistence type="predicted"/>
<evidence type="ECO:0000313" key="3">
    <source>
        <dbReference type="Proteomes" id="UP000770661"/>
    </source>
</evidence>
<dbReference type="Proteomes" id="UP000770661">
    <property type="component" value="Unassembled WGS sequence"/>
</dbReference>
<name>A0A8J5CKK5_CHIOP</name>
<organism evidence="2 3">
    <name type="scientific">Chionoecetes opilio</name>
    <name type="common">Atlantic snow crab</name>
    <name type="synonym">Cancer opilio</name>
    <dbReference type="NCBI Taxonomy" id="41210"/>
    <lineage>
        <taxon>Eukaryota</taxon>
        <taxon>Metazoa</taxon>
        <taxon>Ecdysozoa</taxon>
        <taxon>Arthropoda</taxon>
        <taxon>Crustacea</taxon>
        <taxon>Multicrustacea</taxon>
        <taxon>Malacostraca</taxon>
        <taxon>Eumalacostraca</taxon>
        <taxon>Eucarida</taxon>
        <taxon>Decapoda</taxon>
        <taxon>Pleocyemata</taxon>
        <taxon>Brachyura</taxon>
        <taxon>Eubrachyura</taxon>
        <taxon>Majoidea</taxon>
        <taxon>Majidae</taxon>
        <taxon>Chionoecetes</taxon>
    </lineage>
</organism>
<gene>
    <name evidence="2" type="ORF">GWK47_014302</name>
</gene>
<protein>
    <submittedName>
        <fullName evidence="2">Uncharacterized protein</fullName>
    </submittedName>
</protein>
<sequence>MVVMSQLSLGCGCWRACSPSRSRCVLPQLPPGGAGACSRAWLDGPSSVWKCEQLLDVRQDSSFPPRGDERGTCSPTIRVDRAVSEGYTAVPLGDLGHGHQRVLPQPPGWCTWLYRQETLRGGELCGGGPPRGRSIVGGGGDIGLPPRPGDPRVNEAVGG</sequence>